<feature type="domain" description="CBM2" evidence="2">
    <location>
        <begin position="22"/>
        <end position="127"/>
    </location>
</feature>
<keyword evidence="4" id="KW-1185">Reference proteome</keyword>
<name>A0A5M3X034_9ACTN</name>
<sequence>MIRVKSVSLAAVVLAGALVSAPAGATPVFSCEYEFVTWPGSFSAELTITNNGPAISSWRVSWTFRAATTQSAAWQAKLSQRTPYDMTATNLPWNGGIGTGQVRTFGWTAFAVTTETPDDITVNGVPC</sequence>
<feature type="chain" id="PRO_5024409272" description="CBM2 domain-containing protein" evidence="1">
    <location>
        <begin position="26"/>
        <end position="127"/>
    </location>
</feature>
<dbReference type="Pfam" id="PF00553">
    <property type="entry name" value="CBM_2"/>
    <property type="match status" value="1"/>
</dbReference>
<dbReference type="SMART" id="SM00637">
    <property type="entry name" value="CBD_II"/>
    <property type="match status" value="1"/>
</dbReference>
<accession>A0A5M3X034</accession>
<dbReference type="SUPFAM" id="SSF49384">
    <property type="entry name" value="Carbohydrate-binding domain"/>
    <property type="match status" value="1"/>
</dbReference>
<organism evidence="3 4">
    <name type="scientific">Acrocarpospora macrocephala</name>
    <dbReference type="NCBI Taxonomy" id="150177"/>
    <lineage>
        <taxon>Bacteria</taxon>
        <taxon>Bacillati</taxon>
        <taxon>Actinomycetota</taxon>
        <taxon>Actinomycetes</taxon>
        <taxon>Streptosporangiales</taxon>
        <taxon>Streptosporangiaceae</taxon>
        <taxon>Acrocarpospora</taxon>
    </lineage>
</organism>
<reference evidence="3 4" key="1">
    <citation type="submission" date="2019-10" db="EMBL/GenBank/DDBJ databases">
        <title>Whole genome shotgun sequence of Acrocarpospora macrocephala NBRC 16266.</title>
        <authorList>
            <person name="Ichikawa N."/>
            <person name="Kimura A."/>
            <person name="Kitahashi Y."/>
            <person name="Komaki H."/>
            <person name="Oguchi A."/>
        </authorList>
    </citation>
    <scope>NUCLEOTIDE SEQUENCE [LARGE SCALE GENOMIC DNA]</scope>
    <source>
        <strain evidence="3 4">NBRC 16266</strain>
    </source>
</reference>
<evidence type="ECO:0000256" key="1">
    <source>
        <dbReference type="SAM" id="SignalP"/>
    </source>
</evidence>
<proteinExistence type="predicted"/>
<dbReference type="GO" id="GO:0030247">
    <property type="term" value="F:polysaccharide binding"/>
    <property type="evidence" value="ECO:0007669"/>
    <property type="project" value="UniProtKB-UniRule"/>
</dbReference>
<keyword evidence="1" id="KW-0732">Signal</keyword>
<dbReference type="InterPro" id="IPR008965">
    <property type="entry name" value="CBM2/CBM3_carb-bd_dom_sf"/>
</dbReference>
<evidence type="ECO:0000259" key="2">
    <source>
        <dbReference type="PROSITE" id="PS51173"/>
    </source>
</evidence>
<dbReference type="GO" id="GO:0004553">
    <property type="term" value="F:hydrolase activity, hydrolyzing O-glycosyl compounds"/>
    <property type="evidence" value="ECO:0007669"/>
    <property type="project" value="InterPro"/>
</dbReference>
<protein>
    <recommendedName>
        <fullName evidence="2">CBM2 domain-containing protein</fullName>
    </recommendedName>
</protein>
<dbReference type="PROSITE" id="PS51173">
    <property type="entry name" value="CBM2"/>
    <property type="match status" value="1"/>
</dbReference>
<dbReference type="Gene3D" id="2.60.40.290">
    <property type="match status" value="1"/>
</dbReference>
<dbReference type="EMBL" id="BLAE01000052">
    <property type="protein sequence ID" value="GES13952.1"/>
    <property type="molecule type" value="Genomic_DNA"/>
</dbReference>
<evidence type="ECO:0000313" key="4">
    <source>
        <dbReference type="Proteomes" id="UP000331127"/>
    </source>
</evidence>
<gene>
    <name evidence="3" type="ORF">Amac_075490</name>
</gene>
<evidence type="ECO:0000313" key="3">
    <source>
        <dbReference type="EMBL" id="GES13952.1"/>
    </source>
</evidence>
<dbReference type="AlphaFoldDB" id="A0A5M3X034"/>
<comment type="caution">
    <text evidence="3">The sequence shown here is derived from an EMBL/GenBank/DDBJ whole genome shotgun (WGS) entry which is preliminary data.</text>
</comment>
<dbReference type="InterPro" id="IPR012291">
    <property type="entry name" value="CBM2_carb-bd_dom_sf"/>
</dbReference>
<dbReference type="Proteomes" id="UP000331127">
    <property type="component" value="Unassembled WGS sequence"/>
</dbReference>
<dbReference type="GO" id="GO:0005975">
    <property type="term" value="P:carbohydrate metabolic process"/>
    <property type="evidence" value="ECO:0007669"/>
    <property type="project" value="InterPro"/>
</dbReference>
<dbReference type="InterPro" id="IPR001919">
    <property type="entry name" value="CBD2"/>
</dbReference>
<feature type="signal peptide" evidence="1">
    <location>
        <begin position="1"/>
        <end position="25"/>
    </location>
</feature>